<dbReference type="RefSeq" id="WP_142529886.1">
    <property type="nucleotide sequence ID" value="NZ_CBCSJO010000010.1"/>
</dbReference>
<evidence type="ECO:0000313" key="2">
    <source>
        <dbReference type="Proteomes" id="UP000320300"/>
    </source>
</evidence>
<dbReference type="AlphaFoldDB" id="A0A521F5F8"/>
<dbReference type="EMBL" id="FXTN01000010">
    <property type="protein sequence ID" value="SMO91448.1"/>
    <property type="molecule type" value="Genomic_DNA"/>
</dbReference>
<keyword evidence="2" id="KW-1185">Reference proteome</keyword>
<organism evidence="1 2">
    <name type="scientific">Pedobacter westerhofensis</name>
    <dbReference type="NCBI Taxonomy" id="425512"/>
    <lineage>
        <taxon>Bacteria</taxon>
        <taxon>Pseudomonadati</taxon>
        <taxon>Bacteroidota</taxon>
        <taxon>Sphingobacteriia</taxon>
        <taxon>Sphingobacteriales</taxon>
        <taxon>Sphingobacteriaceae</taxon>
        <taxon>Pedobacter</taxon>
    </lineage>
</organism>
<name>A0A521F5F8_9SPHI</name>
<sequence length="112" mass="13286">MILERDLEDAKKRMLMNFLFYYVNFEFQETKHNFERKINLLTTKNTTNMTIEDILIGQAELRGKRLGIKEAQEAEIARLIRKQGLTDDQIVDFAEVSHSLVKRIRKKTEKIN</sequence>
<gene>
    <name evidence="1" type="ORF">SAMN06265348_110176</name>
</gene>
<dbReference type="Proteomes" id="UP000320300">
    <property type="component" value="Unassembled WGS sequence"/>
</dbReference>
<protein>
    <submittedName>
        <fullName evidence="1">Uncharacterized protein</fullName>
    </submittedName>
</protein>
<reference evidence="1 2" key="1">
    <citation type="submission" date="2017-05" db="EMBL/GenBank/DDBJ databases">
        <authorList>
            <person name="Varghese N."/>
            <person name="Submissions S."/>
        </authorList>
    </citation>
    <scope>NUCLEOTIDE SEQUENCE [LARGE SCALE GENOMIC DNA]</scope>
    <source>
        <strain evidence="1 2">DSM 19036</strain>
    </source>
</reference>
<accession>A0A521F5F8</accession>
<dbReference type="OrthoDB" id="777369at2"/>
<evidence type="ECO:0000313" key="1">
    <source>
        <dbReference type="EMBL" id="SMO91448.1"/>
    </source>
</evidence>
<proteinExistence type="predicted"/>